<dbReference type="GO" id="GO:0008658">
    <property type="term" value="F:penicillin binding"/>
    <property type="evidence" value="ECO:0007669"/>
    <property type="project" value="InterPro"/>
</dbReference>
<feature type="compositionally biased region" description="Low complexity" evidence="14">
    <location>
        <begin position="724"/>
        <end position="757"/>
    </location>
</feature>
<evidence type="ECO:0000256" key="5">
    <source>
        <dbReference type="ARBA" id="ARBA00022676"/>
    </source>
</evidence>
<dbReference type="GO" id="GO:0008955">
    <property type="term" value="F:peptidoglycan glycosyltransferase activity"/>
    <property type="evidence" value="ECO:0007669"/>
    <property type="project" value="UniProtKB-EC"/>
</dbReference>
<keyword evidence="15" id="KW-1133">Transmembrane helix</keyword>
<keyword evidence="11" id="KW-0961">Cell wall biogenesis/degradation</keyword>
<evidence type="ECO:0000256" key="9">
    <source>
        <dbReference type="ARBA" id="ARBA00022984"/>
    </source>
</evidence>
<dbReference type="Pfam" id="PF00905">
    <property type="entry name" value="Transpeptidase"/>
    <property type="match status" value="1"/>
</dbReference>
<evidence type="ECO:0000313" key="19">
    <source>
        <dbReference type="Proteomes" id="UP000013785"/>
    </source>
</evidence>
<feature type="domain" description="Penicillin-binding protein transpeptidase" evidence="16">
    <location>
        <begin position="359"/>
        <end position="616"/>
    </location>
</feature>
<organism evidence="18 19">
    <name type="scientific">Enterococcus phoeniculicola ATCC BAA-412</name>
    <dbReference type="NCBI Taxonomy" id="1158610"/>
    <lineage>
        <taxon>Bacteria</taxon>
        <taxon>Bacillati</taxon>
        <taxon>Bacillota</taxon>
        <taxon>Bacilli</taxon>
        <taxon>Lactobacillales</taxon>
        <taxon>Enterococcaceae</taxon>
        <taxon>Enterococcus</taxon>
    </lineage>
</organism>
<name>R3WWL0_9ENTE</name>
<dbReference type="InterPro" id="IPR012338">
    <property type="entry name" value="Beta-lactam/transpept-like"/>
</dbReference>
<evidence type="ECO:0000256" key="11">
    <source>
        <dbReference type="ARBA" id="ARBA00023316"/>
    </source>
</evidence>
<dbReference type="GO" id="GO:0009252">
    <property type="term" value="P:peptidoglycan biosynthetic process"/>
    <property type="evidence" value="ECO:0007669"/>
    <property type="project" value="UniProtKB-KW"/>
</dbReference>
<dbReference type="InterPro" id="IPR001264">
    <property type="entry name" value="Glyco_trans_51"/>
</dbReference>
<dbReference type="InterPro" id="IPR001460">
    <property type="entry name" value="PCN-bd_Tpept"/>
</dbReference>
<dbReference type="NCBIfam" id="TIGR02074">
    <property type="entry name" value="PBP_1a_fam"/>
    <property type="match status" value="1"/>
</dbReference>
<dbReference type="PANTHER" id="PTHR32282:SF29">
    <property type="entry name" value="PENICILLIN-BINDING PROTEIN 1A"/>
    <property type="match status" value="1"/>
</dbReference>
<dbReference type="InterPro" id="IPR036950">
    <property type="entry name" value="PBP_transglycosylase"/>
</dbReference>
<keyword evidence="19" id="KW-1185">Reference proteome</keyword>
<dbReference type="GO" id="GO:0009002">
    <property type="term" value="F:serine-type D-Ala-D-Ala carboxypeptidase activity"/>
    <property type="evidence" value="ECO:0007669"/>
    <property type="project" value="UniProtKB-EC"/>
</dbReference>
<feature type="domain" description="Glycosyl transferase family 51" evidence="17">
    <location>
        <begin position="89"/>
        <end position="263"/>
    </location>
</feature>
<accession>R3WWL0</accession>
<keyword evidence="5" id="KW-0328">Glycosyltransferase</keyword>
<evidence type="ECO:0000256" key="14">
    <source>
        <dbReference type="SAM" id="MobiDB-lite"/>
    </source>
</evidence>
<dbReference type="InterPro" id="IPR050396">
    <property type="entry name" value="Glycosyltr_51/Transpeptidase"/>
</dbReference>
<dbReference type="GO" id="GO:0030288">
    <property type="term" value="C:outer membrane-bounded periplasmic space"/>
    <property type="evidence" value="ECO:0007669"/>
    <property type="project" value="TreeGrafter"/>
</dbReference>
<keyword evidence="10" id="KW-0511">Multifunctional enzyme</keyword>
<dbReference type="eggNOG" id="COG0744">
    <property type="taxonomic scope" value="Bacteria"/>
</dbReference>
<dbReference type="Gene3D" id="3.40.710.10">
    <property type="entry name" value="DD-peptidase/beta-lactamase superfamily"/>
    <property type="match status" value="1"/>
</dbReference>
<evidence type="ECO:0000256" key="1">
    <source>
        <dbReference type="ARBA" id="ARBA00007090"/>
    </source>
</evidence>
<gene>
    <name evidence="18" type="ORF">UC3_00971</name>
</gene>
<dbReference type="Proteomes" id="UP000013785">
    <property type="component" value="Unassembled WGS sequence"/>
</dbReference>
<feature type="region of interest" description="Disordered" evidence="14">
    <location>
        <begin position="680"/>
        <end position="782"/>
    </location>
</feature>
<evidence type="ECO:0000256" key="13">
    <source>
        <dbReference type="ARBA" id="ARBA00049902"/>
    </source>
</evidence>
<dbReference type="AlphaFoldDB" id="R3WWL0"/>
<evidence type="ECO:0000256" key="15">
    <source>
        <dbReference type="SAM" id="Phobius"/>
    </source>
</evidence>
<comment type="catalytic activity">
    <reaction evidence="12">
        <text>Preferential cleavage: (Ac)2-L-Lys-D-Ala-|-D-Ala. Also transpeptidation of peptidyl-alanyl moieties that are N-acyl substituents of D-alanine.</text>
        <dbReference type="EC" id="3.4.16.4"/>
    </reaction>
</comment>
<feature type="compositionally biased region" description="Low complexity" evidence="14">
    <location>
        <begin position="683"/>
        <end position="715"/>
    </location>
</feature>
<keyword evidence="6" id="KW-0808">Transferase</keyword>
<protein>
    <submittedName>
        <fullName evidence="18">1A family penicillin-binding protein</fullName>
    </submittedName>
</protein>
<evidence type="ECO:0000256" key="2">
    <source>
        <dbReference type="ARBA" id="ARBA00007739"/>
    </source>
</evidence>
<dbReference type="GO" id="GO:0071555">
    <property type="term" value="P:cell wall organization"/>
    <property type="evidence" value="ECO:0007669"/>
    <property type="project" value="UniProtKB-KW"/>
</dbReference>
<dbReference type="Pfam" id="PF00912">
    <property type="entry name" value="Transgly"/>
    <property type="match status" value="1"/>
</dbReference>
<evidence type="ECO:0000256" key="7">
    <source>
        <dbReference type="ARBA" id="ARBA00022801"/>
    </source>
</evidence>
<reference evidence="18 19" key="1">
    <citation type="submission" date="2013-02" db="EMBL/GenBank/DDBJ databases">
        <title>The Genome Sequence of Enterococcus phoeniculicola BAA-412.</title>
        <authorList>
            <consortium name="The Broad Institute Genome Sequencing Platform"/>
            <consortium name="The Broad Institute Genome Sequencing Center for Infectious Disease"/>
            <person name="Earl A.M."/>
            <person name="Gilmore M.S."/>
            <person name="Lebreton F."/>
            <person name="Walker B."/>
            <person name="Young S.K."/>
            <person name="Zeng Q."/>
            <person name="Gargeya S."/>
            <person name="Fitzgerald M."/>
            <person name="Haas B."/>
            <person name="Abouelleil A."/>
            <person name="Alvarado L."/>
            <person name="Arachchi H.M."/>
            <person name="Berlin A.M."/>
            <person name="Chapman S.B."/>
            <person name="Dewar J."/>
            <person name="Goldberg J."/>
            <person name="Griggs A."/>
            <person name="Gujja S."/>
            <person name="Hansen M."/>
            <person name="Howarth C."/>
            <person name="Imamovic A."/>
            <person name="Larimer J."/>
            <person name="McCowan C."/>
            <person name="Murphy C."/>
            <person name="Neiman D."/>
            <person name="Pearson M."/>
            <person name="Priest M."/>
            <person name="Roberts A."/>
            <person name="Saif S."/>
            <person name="Shea T."/>
            <person name="Sisk P."/>
            <person name="Sykes S."/>
            <person name="Wortman J."/>
            <person name="Nusbaum C."/>
            <person name="Birren B."/>
        </authorList>
    </citation>
    <scope>NUCLEOTIDE SEQUENCE [LARGE SCALE GENOMIC DNA]</scope>
    <source>
        <strain evidence="18 19">ATCC BAA-412</strain>
    </source>
</reference>
<feature type="compositionally biased region" description="Basic and acidic residues" evidence="14">
    <location>
        <begin position="759"/>
        <end position="782"/>
    </location>
</feature>
<evidence type="ECO:0000256" key="4">
    <source>
        <dbReference type="ARBA" id="ARBA00022670"/>
    </source>
</evidence>
<keyword evidence="15" id="KW-0472">Membrane</keyword>
<dbReference type="SUPFAM" id="SSF56601">
    <property type="entry name" value="beta-lactamase/transpeptidase-like"/>
    <property type="match status" value="1"/>
</dbReference>
<keyword evidence="7" id="KW-0378">Hydrolase</keyword>
<keyword evidence="4" id="KW-0645">Protease</keyword>
<evidence type="ECO:0000313" key="18">
    <source>
        <dbReference type="EMBL" id="EOL46165.1"/>
    </source>
</evidence>
<dbReference type="PATRIC" id="fig|1158610.3.peg.951"/>
<dbReference type="Gene3D" id="1.10.3810.10">
    <property type="entry name" value="Biosynthetic peptidoglycan transglycosylase-like"/>
    <property type="match status" value="1"/>
</dbReference>
<dbReference type="PANTHER" id="PTHR32282">
    <property type="entry name" value="BINDING PROTEIN TRANSPEPTIDASE, PUTATIVE-RELATED"/>
    <property type="match status" value="1"/>
</dbReference>
<evidence type="ECO:0000256" key="12">
    <source>
        <dbReference type="ARBA" id="ARBA00034000"/>
    </source>
</evidence>
<keyword evidence="3" id="KW-0121">Carboxypeptidase</keyword>
<dbReference type="GO" id="GO:0006508">
    <property type="term" value="P:proteolysis"/>
    <property type="evidence" value="ECO:0007669"/>
    <property type="project" value="UniProtKB-KW"/>
</dbReference>
<evidence type="ECO:0000256" key="8">
    <source>
        <dbReference type="ARBA" id="ARBA00022960"/>
    </source>
</evidence>
<evidence type="ECO:0000259" key="17">
    <source>
        <dbReference type="Pfam" id="PF00912"/>
    </source>
</evidence>
<evidence type="ECO:0000256" key="3">
    <source>
        <dbReference type="ARBA" id="ARBA00022645"/>
    </source>
</evidence>
<proteinExistence type="inferred from homology"/>
<dbReference type="FunFam" id="1.10.3810.10:FF:000001">
    <property type="entry name" value="Penicillin-binding protein 1A"/>
    <property type="match status" value="1"/>
</dbReference>
<comment type="caution">
    <text evidence="18">The sequence shown here is derived from an EMBL/GenBank/DDBJ whole genome shotgun (WGS) entry which is preliminary data.</text>
</comment>
<feature type="region of interest" description="Disordered" evidence="14">
    <location>
        <begin position="1"/>
        <end position="29"/>
    </location>
</feature>
<dbReference type="GO" id="GO:0008360">
    <property type="term" value="P:regulation of cell shape"/>
    <property type="evidence" value="ECO:0007669"/>
    <property type="project" value="UniProtKB-KW"/>
</dbReference>
<dbReference type="RefSeq" id="WP_010767643.1">
    <property type="nucleotide sequence ID" value="NZ_ASWE01000002.1"/>
</dbReference>
<keyword evidence="15" id="KW-0812">Transmembrane</keyword>
<feature type="transmembrane region" description="Helical" evidence="15">
    <location>
        <begin position="36"/>
        <end position="60"/>
    </location>
</feature>
<evidence type="ECO:0000259" key="16">
    <source>
        <dbReference type="Pfam" id="PF00905"/>
    </source>
</evidence>
<dbReference type="EMBL" id="AJAT01000011">
    <property type="protein sequence ID" value="EOL46165.1"/>
    <property type="molecule type" value="Genomic_DNA"/>
</dbReference>
<dbReference type="HOGENOM" id="CLU_006354_2_5_9"/>
<sequence>MTDHLQSRSSRRKETKSTNNSNQSKKPKKKRSVGSILLKIFLGLVALGVIGILAGVGLFWSYAKDAPKISDTELDATVSSKFYTMSGDLFEDIGAENRVKIEPTQVPQLLTDAIVSVEDRRFYQHKGVDPIRIVGSAISNVKTGGLQGGSTLTQQLIKLSYFSTNTEDQTIKRKAQEAWMALQLEKEKSKQEILTYYINKVYMANGFYGMETASENYFDKTLEELTLSQTALLAGMPQAPNDYDPYTKPENAKARRDIVLGTMLENKKISKAQYDEAIATPIDDGLKKQTQEDSNRKIVDNYLFEVIKEVEEKTGKDVYTDGLKVYTNLDLDAQKKLYDIVNTEDYVQYPDDKFQVASTLIDVKTGQVRAQIGARKVADGTIFGFNAAVETGRDFGSTMKPITDYGPAFEYLDKSTGDMILDQPYNYEGTKTPVKNWDNQYMGNITLRSALYNSRNVPAVKLFNEVGTENVSKFLKNVGIEYKTIHQSNAISSNTEEQDGTKYGASSLKMAAAYAAIANGGTYYKPQYVNKVIYQNGTEDEYPADGERAMKETTAYMLTDILKDTISIGSGTNAQIEGLYQAGKTGTSNYTDDELAKLNAYTGVYPDILFVGYTTNYALSVWTGYNDRMTPVTDETNMIASDVYREFMKYVSSSVSNIDWDMPKGLSRIGSELYLDGKYTAPSSSYTPPVSSETSESSSSSTVESTTTETTTESSSSKDEPAETDTGNTGNTGNTGTIDTGTNNPGTNPTVPPTTDTGNEEKPDPDQPDKEPNQEQKQGEGN</sequence>
<evidence type="ECO:0000256" key="10">
    <source>
        <dbReference type="ARBA" id="ARBA00023268"/>
    </source>
</evidence>
<comment type="similarity">
    <text evidence="2">In the N-terminal section; belongs to the glycosyltransferase 51 family.</text>
</comment>
<keyword evidence="9" id="KW-0573">Peptidoglycan synthesis</keyword>
<dbReference type="SUPFAM" id="SSF53955">
    <property type="entry name" value="Lysozyme-like"/>
    <property type="match status" value="1"/>
</dbReference>
<keyword evidence="8" id="KW-0133">Cell shape</keyword>
<comment type="similarity">
    <text evidence="1">In the C-terminal section; belongs to the transpeptidase family.</text>
</comment>
<comment type="catalytic activity">
    <reaction evidence="13">
        <text>[GlcNAc-(1-&gt;4)-Mur2Ac(oyl-L-Ala-gamma-D-Glu-L-Lys-D-Ala-D-Ala)](n)-di-trans,octa-cis-undecaprenyl diphosphate + beta-D-GlcNAc-(1-&gt;4)-Mur2Ac(oyl-L-Ala-gamma-D-Glu-L-Lys-D-Ala-D-Ala)-di-trans,octa-cis-undecaprenyl diphosphate = [GlcNAc-(1-&gt;4)-Mur2Ac(oyl-L-Ala-gamma-D-Glu-L-Lys-D-Ala-D-Ala)](n+1)-di-trans,octa-cis-undecaprenyl diphosphate + di-trans,octa-cis-undecaprenyl diphosphate + H(+)</text>
        <dbReference type="Rhea" id="RHEA:23708"/>
        <dbReference type="Rhea" id="RHEA-COMP:9602"/>
        <dbReference type="Rhea" id="RHEA-COMP:9603"/>
        <dbReference type="ChEBI" id="CHEBI:15378"/>
        <dbReference type="ChEBI" id="CHEBI:58405"/>
        <dbReference type="ChEBI" id="CHEBI:60033"/>
        <dbReference type="ChEBI" id="CHEBI:78435"/>
        <dbReference type="EC" id="2.4.99.28"/>
    </reaction>
</comment>
<dbReference type="OrthoDB" id="9766909at2"/>
<dbReference type="InterPro" id="IPR023346">
    <property type="entry name" value="Lysozyme-like_dom_sf"/>
</dbReference>
<dbReference type="STRING" id="154621.RV11_GL002549"/>
<evidence type="ECO:0000256" key="6">
    <source>
        <dbReference type="ARBA" id="ARBA00022679"/>
    </source>
</evidence>